<dbReference type="Pfam" id="PF12906">
    <property type="entry name" value="RINGv"/>
    <property type="match status" value="1"/>
</dbReference>
<evidence type="ECO:0000256" key="12">
    <source>
        <dbReference type="SAM" id="Phobius"/>
    </source>
</evidence>
<dbReference type="SUPFAM" id="SSF47473">
    <property type="entry name" value="EF-hand"/>
    <property type="match status" value="1"/>
</dbReference>
<dbReference type="InterPro" id="IPR000719">
    <property type="entry name" value="Prot_kinase_dom"/>
</dbReference>
<evidence type="ECO:0000256" key="5">
    <source>
        <dbReference type="ARBA" id="ARBA00022771"/>
    </source>
</evidence>
<dbReference type="PROSITE" id="PS50011">
    <property type="entry name" value="PROTEIN_KINASE_DOM"/>
    <property type="match status" value="1"/>
</dbReference>
<dbReference type="Gene3D" id="1.10.238.10">
    <property type="entry name" value="EF-hand"/>
    <property type="match status" value="1"/>
</dbReference>
<dbReference type="InterPro" id="IPR011009">
    <property type="entry name" value="Kinase-like_dom_sf"/>
</dbReference>
<dbReference type="SMART" id="SM00220">
    <property type="entry name" value="S_TKc"/>
    <property type="match status" value="1"/>
</dbReference>
<dbReference type="GO" id="GO:0008270">
    <property type="term" value="F:zinc ion binding"/>
    <property type="evidence" value="ECO:0007669"/>
    <property type="project" value="UniProtKB-KW"/>
</dbReference>
<evidence type="ECO:0000259" key="15">
    <source>
        <dbReference type="PROSITE" id="PS51292"/>
    </source>
</evidence>
<dbReference type="InterPro" id="IPR011992">
    <property type="entry name" value="EF-hand-dom_pair"/>
</dbReference>
<dbReference type="PROSITE" id="PS51292">
    <property type="entry name" value="ZF_RING_CH"/>
    <property type="match status" value="1"/>
</dbReference>
<keyword evidence="4 10" id="KW-0547">Nucleotide-binding</keyword>
<feature type="region of interest" description="Disordered" evidence="11">
    <location>
        <begin position="768"/>
        <end position="799"/>
    </location>
</feature>
<dbReference type="CDD" id="cd05117">
    <property type="entry name" value="STKc_CAMK"/>
    <property type="match status" value="1"/>
</dbReference>
<keyword evidence="1" id="KW-0723">Serine/threonine-protein kinase</keyword>
<feature type="compositionally biased region" description="Polar residues" evidence="11">
    <location>
        <begin position="781"/>
        <end position="791"/>
    </location>
</feature>
<feature type="transmembrane region" description="Helical" evidence="12">
    <location>
        <begin position="133"/>
        <end position="153"/>
    </location>
</feature>
<feature type="transmembrane region" description="Helical" evidence="12">
    <location>
        <begin position="103"/>
        <end position="126"/>
    </location>
</feature>
<feature type="compositionally biased region" description="Low complexity" evidence="11">
    <location>
        <begin position="828"/>
        <end position="838"/>
    </location>
</feature>
<keyword evidence="12" id="KW-1133">Transmembrane helix</keyword>
<evidence type="ECO:0000256" key="9">
    <source>
        <dbReference type="ARBA" id="ARBA00022840"/>
    </source>
</evidence>
<feature type="domain" description="RING-CH-type" evidence="15">
    <location>
        <begin position="5"/>
        <end position="67"/>
    </location>
</feature>
<keyword evidence="6" id="KW-0418">Kinase</keyword>
<evidence type="ECO:0000256" key="11">
    <source>
        <dbReference type="SAM" id="MobiDB-lite"/>
    </source>
</evidence>
<dbReference type="SMART" id="SM00744">
    <property type="entry name" value="RINGv"/>
    <property type="match status" value="1"/>
</dbReference>
<accession>A0A150GSK0</accession>
<evidence type="ECO:0000256" key="7">
    <source>
        <dbReference type="ARBA" id="ARBA00022833"/>
    </source>
</evidence>
<dbReference type="InterPro" id="IPR050205">
    <property type="entry name" value="CDPK_Ser/Thr_kinases"/>
</dbReference>
<keyword evidence="3" id="KW-0479">Metal-binding</keyword>
<dbReference type="AlphaFoldDB" id="A0A150GSK0"/>
<evidence type="ECO:0000256" key="4">
    <source>
        <dbReference type="ARBA" id="ARBA00022741"/>
    </source>
</evidence>
<proteinExistence type="predicted"/>
<feature type="region of interest" description="Disordered" evidence="11">
    <location>
        <begin position="816"/>
        <end position="838"/>
    </location>
</feature>
<evidence type="ECO:0000256" key="8">
    <source>
        <dbReference type="ARBA" id="ARBA00022837"/>
    </source>
</evidence>
<keyword evidence="17" id="KW-1185">Reference proteome</keyword>
<evidence type="ECO:0000259" key="14">
    <source>
        <dbReference type="PROSITE" id="PS50222"/>
    </source>
</evidence>
<feature type="binding site" evidence="10">
    <location>
        <position position="266"/>
    </location>
    <ligand>
        <name>ATP</name>
        <dbReference type="ChEBI" id="CHEBI:30616"/>
    </ligand>
</feature>
<organism evidence="16 17">
    <name type="scientific">Gonium pectorale</name>
    <name type="common">Green alga</name>
    <dbReference type="NCBI Taxonomy" id="33097"/>
    <lineage>
        <taxon>Eukaryota</taxon>
        <taxon>Viridiplantae</taxon>
        <taxon>Chlorophyta</taxon>
        <taxon>core chlorophytes</taxon>
        <taxon>Chlorophyceae</taxon>
        <taxon>CS clade</taxon>
        <taxon>Chlamydomonadales</taxon>
        <taxon>Volvocaceae</taxon>
        <taxon>Gonium</taxon>
    </lineage>
</organism>
<dbReference type="InterPro" id="IPR013083">
    <property type="entry name" value="Znf_RING/FYVE/PHD"/>
</dbReference>
<evidence type="ECO:0000256" key="10">
    <source>
        <dbReference type="PROSITE-ProRule" id="PRU10141"/>
    </source>
</evidence>
<keyword evidence="12" id="KW-0812">Transmembrane</keyword>
<dbReference type="InterPro" id="IPR018247">
    <property type="entry name" value="EF_Hand_1_Ca_BS"/>
</dbReference>
<feature type="compositionally biased region" description="Gly residues" evidence="11">
    <location>
        <begin position="770"/>
        <end position="780"/>
    </location>
</feature>
<reference evidence="17" key="1">
    <citation type="journal article" date="2016" name="Nat. Commun.">
        <title>The Gonium pectorale genome demonstrates co-option of cell cycle regulation during the evolution of multicellularity.</title>
        <authorList>
            <person name="Hanschen E.R."/>
            <person name="Marriage T.N."/>
            <person name="Ferris P.J."/>
            <person name="Hamaji T."/>
            <person name="Toyoda A."/>
            <person name="Fujiyama A."/>
            <person name="Neme R."/>
            <person name="Noguchi H."/>
            <person name="Minakuchi Y."/>
            <person name="Suzuki M."/>
            <person name="Kawai-Toyooka H."/>
            <person name="Smith D.R."/>
            <person name="Sparks H."/>
            <person name="Anderson J."/>
            <person name="Bakaric R."/>
            <person name="Luria V."/>
            <person name="Karger A."/>
            <person name="Kirschner M.W."/>
            <person name="Durand P.M."/>
            <person name="Michod R.E."/>
            <person name="Nozaki H."/>
            <person name="Olson B.J."/>
        </authorList>
    </citation>
    <scope>NUCLEOTIDE SEQUENCE [LARGE SCALE GENOMIC DNA]</scope>
    <source>
        <strain evidence="17">NIES-2863</strain>
    </source>
</reference>
<dbReference type="Pfam" id="PF00069">
    <property type="entry name" value="Pkinase"/>
    <property type="match status" value="1"/>
</dbReference>
<dbReference type="PROSITE" id="PS00108">
    <property type="entry name" value="PROTEIN_KINASE_ST"/>
    <property type="match status" value="1"/>
</dbReference>
<evidence type="ECO:0000256" key="2">
    <source>
        <dbReference type="ARBA" id="ARBA00022679"/>
    </source>
</evidence>
<dbReference type="GO" id="GO:0005509">
    <property type="term" value="F:calcium ion binding"/>
    <property type="evidence" value="ECO:0007669"/>
    <property type="project" value="InterPro"/>
</dbReference>
<dbReference type="PROSITE" id="PS00018">
    <property type="entry name" value="EF_HAND_1"/>
    <property type="match status" value="1"/>
</dbReference>
<dbReference type="PROSITE" id="PS50222">
    <property type="entry name" value="EF_HAND_2"/>
    <property type="match status" value="1"/>
</dbReference>
<dbReference type="SUPFAM" id="SSF56112">
    <property type="entry name" value="Protein kinase-like (PK-like)"/>
    <property type="match status" value="1"/>
</dbReference>
<name>A0A150GSK0_GONPE</name>
<keyword evidence="9 10" id="KW-0067">ATP-binding</keyword>
<dbReference type="GO" id="GO:0005524">
    <property type="term" value="F:ATP binding"/>
    <property type="evidence" value="ECO:0007669"/>
    <property type="project" value="UniProtKB-UniRule"/>
</dbReference>
<protein>
    <submittedName>
        <fullName evidence="16">Uncharacterized protein</fullName>
    </submittedName>
</protein>
<feature type="transmembrane region" description="Helical" evidence="12">
    <location>
        <begin position="190"/>
        <end position="211"/>
    </location>
</feature>
<keyword evidence="7" id="KW-0862">Zinc</keyword>
<feature type="domain" description="Protein kinase" evidence="13">
    <location>
        <begin position="233"/>
        <end position="505"/>
    </location>
</feature>
<dbReference type="InterPro" id="IPR017441">
    <property type="entry name" value="Protein_kinase_ATP_BS"/>
</dbReference>
<keyword evidence="5" id="KW-0863">Zinc-finger</keyword>
<evidence type="ECO:0000256" key="1">
    <source>
        <dbReference type="ARBA" id="ARBA00022527"/>
    </source>
</evidence>
<dbReference type="InterPro" id="IPR002048">
    <property type="entry name" value="EF_hand_dom"/>
</dbReference>
<evidence type="ECO:0000313" key="17">
    <source>
        <dbReference type="Proteomes" id="UP000075714"/>
    </source>
</evidence>
<comment type="caution">
    <text evidence="16">The sequence shown here is derived from an EMBL/GenBank/DDBJ whole genome shotgun (WGS) entry which is preliminary data.</text>
</comment>
<feature type="domain" description="EF-hand" evidence="14">
    <location>
        <begin position="652"/>
        <end position="687"/>
    </location>
</feature>
<dbReference type="InterPro" id="IPR011016">
    <property type="entry name" value="Znf_RING-CH"/>
</dbReference>
<dbReference type="Gene3D" id="3.30.40.10">
    <property type="entry name" value="Zinc/RING finger domain, C3HC4 (zinc finger)"/>
    <property type="match status" value="1"/>
</dbReference>
<dbReference type="PANTHER" id="PTHR24349">
    <property type="entry name" value="SERINE/THREONINE-PROTEIN KINASE"/>
    <property type="match status" value="1"/>
</dbReference>
<dbReference type="GO" id="GO:0004674">
    <property type="term" value="F:protein serine/threonine kinase activity"/>
    <property type="evidence" value="ECO:0007669"/>
    <property type="project" value="UniProtKB-KW"/>
</dbReference>
<keyword evidence="8" id="KW-0106">Calcium</keyword>
<gene>
    <name evidence="16" type="ORF">GPECTOR_8g180</name>
</gene>
<feature type="transmembrane region" description="Helical" evidence="12">
    <location>
        <begin position="159"/>
        <end position="178"/>
    </location>
</feature>
<evidence type="ECO:0000256" key="6">
    <source>
        <dbReference type="ARBA" id="ARBA00022777"/>
    </source>
</evidence>
<evidence type="ECO:0000313" key="16">
    <source>
        <dbReference type="EMBL" id="KXZ52793.1"/>
    </source>
</evidence>
<dbReference type="OrthoDB" id="40902at2759"/>
<dbReference type="EMBL" id="LSYV01000009">
    <property type="protein sequence ID" value="KXZ52793.1"/>
    <property type="molecule type" value="Genomic_DNA"/>
</dbReference>
<dbReference type="STRING" id="33097.A0A150GSK0"/>
<evidence type="ECO:0000259" key="13">
    <source>
        <dbReference type="PROSITE" id="PS50011"/>
    </source>
</evidence>
<dbReference type="Gene3D" id="3.30.200.20">
    <property type="entry name" value="Phosphorylase Kinase, domain 1"/>
    <property type="match status" value="1"/>
</dbReference>
<dbReference type="Gene3D" id="1.10.510.10">
    <property type="entry name" value="Transferase(Phosphotransferase) domain 1"/>
    <property type="match status" value="1"/>
</dbReference>
<evidence type="ECO:0000256" key="3">
    <source>
        <dbReference type="ARBA" id="ARBA00022723"/>
    </source>
</evidence>
<sequence>MQAGIAHVCHASCPSHHQDLDTGVALRLGCRCSSGLDLLHRACADRWFRGVRGSTVCEVCGADAVNLPPRMKASIRWHQLLCPRRGHPGPGGGPGLGSLPSFLGVYTLVCLLPATISSMVLVLFYFRHLGVDAGVTMALSILTSSATILHWVYMPFRPLLHVLFCVTTLACVFGQTLLLRDLCPAWSASVVAAVGAAVGFAAGLSLFYGLLHPLAALACTPFFNYQTNIEAAYSFGRELGKGGNGVVRVVTKLDSGEEFACKSIRKTLPADASEKKRQGHLDSIRREVQVLTKLKGSLNIVKMEDVYEDDEYVHIVMEQCKGGELWHRIGESHYSERTVASFMRAALRTLAQCHAQHILHRDIKPGNFMLLSNDDRAPLKAIDFGLAAPFDPEHLPRTDLGLEGTPWYMAPETLRGDWLPASDIWAAGVMAYQLLCGRFPFDDKKNVYAPAITAIWRSVLNDPLDFSKPWWAGISDEAKDFCKLLLNRDPAQRPTAKEALKHPWLRGNSAERSTGKRLSQSVVARIQRFASGSQLKRTVLQSIAAELLSHPELLHQERDRCTVNDRGRPIVAAPDAACLQPLMAQLRLDKGELLSEEDLGEALERMGFKLAPGEVARLMEQVDLEGTGGIDRASFAASQMDWRHLQQNHTELWLDMAAKAFQSMDTDGSGVLEVDELLEALRARLPPDEVQTALELALQEAGVVGGVESSGGIDFNGFVSLLKVGSLDSLDMYDDRMSVRSNGSGHGASLDRNNSLLAASLRTGDWSRHGIGGSRHGGAGDTSTHSETSDVSAHPDNDKSMHAGAAVFRFDVERHDRSGSGKHGAGRGAAQQAAGAANGVGRTAGGMVWRFDVAGPTPPAPSPPPTVWRFDVDGKGGKGAEKVSDQREVVAAAASASPGGARSALTSAASGLGRHGHGGFCDRRMHGSDLYRNVALKALQGSGYRLDPVAE</sequence>
<dbReference type="InterPro" id="IPR008271">
    <property type="entry name" value="Ser/Thr_kinase_AS"/>
</dbReference>
<keyword evidence="2" id="KW-0808">Transferase</keyword>
<dbReference type="Proteomes" id="UP000075714">
    <property type="component" value="Unassembled WGS sequence"/>
</dbReference>
<keyword evidence="12" id="KW-0472">Membrane</keyword>
<dbReference type="PROSITE" id="PS00107">
    <property type="entry name" value="PROTEIN_KINASE_ATP"/>
    <property type="match status" value="1"/>
</dbReference>